<feature type="disulfide bond" evidence="2">
    <location>
        <begin position="61"/>
        <end position="85"/>
    </location>
</feature>
<evidence type="ECO:0000256" key="1">
    <source>
        <dbReference type="PIRSR" id="PIRSR637460-1"/>
    </source>
</evidence>
<dbReference type="Proteomes" id="UP000254869">
    <property type="component" value="Unassembled WGS sequence"/>
</dbReference>
<organism evidence="5 6">
    <name type="scientific">Nocardia pseudobrasiliensis</name>
    <dbReference type="NCBI Taxonomy" id="45979"/>
    <lineage>
        <taxon>Bacteria</taxon>
        <taxon>Bacillati</taxon>
        <taxon>Actinomycetota</taxon>
        <taxon>Actinomycetes</taxon>
        <taxon>Mycobacteriales</taxon>
        <taxon>Nocardiaceae</taxon>
        <taxon>Nocardia</taxon>
    </lineage>
</organism>
<dbReference type="EMBL" id="QQBC01000002">
    <property type="protein sequence ID" value="RDI67977.1"/>
    <property type="molecule type" value="Genomic_DNA"/>
</dbReference>
<dbReference type="STRING" id="1210086.GCA_001613105_00954"/>
<keyword evidence="6" id="KW-1185">Reference proteome</keyword>
<name>A0A370IB95_9NOCA</name>
<dbReference type="SUPFAM" id="SSF52266">
    <property type="entry name" value="SGNH hydrolase"/>
    <property type="match status" value="1"/>
</dbReference>
<gene>
    <name evidence="5" type="ORF">DFR76_102378</name>
</gene>
<dbReference type="PANTHER" id="PTHR37981:SF1">
    <property type="entry name" value="SGNH HYDROLASE-TYPE ESTERASE DOMAIN-CONTAINING PROTEIN"/>
    <property type="match status" value="1"/>
</dbReference>
<dbReference type="CDD" id="cd01823">
    <property type="entry name" value="SEST_like"/>
    <property type="match status" value="1"/>
</dbReference>
<evidence type="ECO:0000313" key="5">
    <source>
        <dbReference type="EMBL" id="RDI67977.1"/>
    </source>
</evidence>
<feature type="disulfide bond" evidence="2">
    <location>
        <begin position="135"/>
        <end position="148"/>
    </location>
</feature>
<dbReference type="Gene3D" id="3.40.50.1110">
    <property type="entry name" value="SGNH hydrolase"/>
    <property type="match status" value="1"/>
</dbReference>
<dbReference type="PANTHER" id="PTHR37981">
    <property type="entry name" value="LIPASE 2"/>
    <property type="match status" value="1"/>
</dbReference>
<dbReference type="InterPro" id="IPR036514">
    <property type="entry name" value="SGNH_hydro_sf"/>
</dbReference>
<accession>A0A370IB95</accession>
<keyword evidence="3" id="KW-0732">Signal</keyword>
<keyword evidence="2" id="KW-1015">Disulfide bond</keyword>
<dbReference type="InterPro" id="IPR013830">
    <property type="entry name" value="SGNH_hydro"/>
</dbReference>
<feature type="disulfide bond" evidence="2">
    <location>
        <begin position="198"/>
        <end position="247"/>
    </location>
</feature>
<feature type="active site" evidence="1">
    <location>
        <position position="268"/>
    </location>
</feature>
<evidence type="ECO:0000256" key="2">
    <source>
        <dbReference type="PIRSR" id="PIRSR637460-2"/>
    </source>
</evidence>
<comment type="caution">
    <text evidence="5">The sequence shown here is derived from an EMBL/GenBank/DDBJ whole genome shotgun (WGS) entry which is preliminary data.</text>
</comment>
<protein>
    <submittedName>
        <fullName evidence="5">Lysophospholipase L1-like esterase</fullName>
    </submittedName>
</protein>
<feature type="chain" id="PRO_5016852143" evidence="3">
    <location>
        <begin position="33"/>
        <end position="291"/>
    </location>
</feature>
<evidence type="ECO:0000256" key="3">
    <source>
        <dbReference type="SAM" id="SignalP"/>
    </source>
</evidence>
<dbReference type="InterPro" id="IPR037460">
    <property type="entry name" value="SEST-like"/>
</dbReference>
<proteinExistence type="predicted"/>
<feature type="active site" description="Nucleophile" evidence="1">
    <location>
        <position position="43"/>
    </location>
</feature>
<dbReference type="GO" id="GO:0019433">
    <property type="term" value="P:triglyceride catabolic process"/>
    <property type="evidence" value="ECO:0007669"/>
    <property type="project" value="TreeGrafter"/>
</dbReference>
<feature type="signal peptide" evidence="3">
    <location>
        <begin position="1"/>
        <end position="32"/>
    </location>
</feature>
<evidence type="ECO:0000313" key="6">
    <source>
        <dbReference type="Proteomes" id="UP000254869"/>
    </source>
</evidence>
<dbReference type="RefSeq" id="WP_067992371.1">
    <property type="nucleotide sequence ID" value="NZ_QQBC01000002.1"/>
</dbReference>
<reference evidence="5 6" key="1">
    <citation type="submission" date="2018-07" db="EMBL/GenBank/DDBJ databases">
        <title>Genomic Encyclopedia of Type Strains, Phase IV (KMG-IV): sequencing the most valuable type-strain genomes for metagenomic binning, comparative biology and taxonomic classification.</title>
        <authorList>
            <person name="Goeker M."/>
        </authorList>
    </citation>
    <scope>NUCLEOTIDE SEQUENCE [LARGE SCALE GENOMIC DNA]</scope>
    <source>
        <strain evidence="5 6">DSM 44290</strain>
    </source>
</reference>
<evidence type="ECO:0000259" key="4">
    <source>
        <dbReference type="Pfam" id="PF13472"/>
    </source>
</evidence>
<dbReference type="AlphaFoldDB" id="A0A370IB95"/>
<sequence length="291" mass="29940">MPLHRIRRLPYFSLALLTGAAATVALAAPAQAADPTYAALGDSYTSGPGINPVDSSAPSGCGRSAANYPHLAATRLGLRLDDRSCAGAKTENVTTTSQFAGQSPQISALTGATKVVTLSIGGNDNNTFRDVVTACIAADSLTPIGTPCKDRYGSTFVETIRADAPVIGAAIAKVRQKAQAAKVFVIGYPDILPHGSGCYPRVPITTGDVAYVDGIERELNSVLLTQAQANGVAFVDTYTPSVGHDSCKPESTRWVEPMISGSSASSFHPNAAGMRATADVVAAAIRGSGTE</sequence>
<feature type="domain" description="SGNH hydrolase-type esterase" evidence="4">
    <location>
        <begin position="39"/>
        <end position="276"/>
    </location>
</feature>
<dbReference type="Pfam" id="PF13472">
    <property type="entry name" value="Lipase_GDSL_2"/>
    <property type="match status" value="1"/>
</dbReference>
<dbReference type="GO" id="GO:0004806">
    <property type="term" value="F:triacylglycerol lipase activity"/>
    <property type="evidence" value="ECO:0007669"/>
    <property type="project" value="TreeGrafter"/>
</dbReference>